<dbReference type="InterPro" id="IPR036291">
    <property type="entry name" value="NAD(P)-bd_dom_sf"/>
</dbReference>
<dbReference type="PANTHER" id="PTHR43550">
    <property type="entry name" value="3-KETODIHYDROSPHINGOSINE REDUCTASE"/>
    <property type="match status" value="1"/>
</dbReference>
<dbReference type="Pfam" id="PF00106">
    <property type="entry name" value="adh_short"/>
    <property type="match status" value="1"/>
</dbReference>
<dbReference type="SMART" id="SM00822">
    <property type="entry name" value="PKS_KR"/>
    <property type="match status" value="1"/>
</dbReference>
<proteinExistence type="predicted"/>
<dbReference type="InterPro" id="IPR057326">
    <property type="entry name" value="KR_dom"/>
</dbReference>
<name>A0ABU2LMX2_9ACTN</name>
<accession>A0ABU2LMX2</accession>
<dbReference type="PANTHER" id="PTHR43550:SF3">
    <property type="entry name" value="3-KETODIHYDROSPHINGOSINE REDUCTASE"/>
    <property type="match status" value="1"/>
</dbReference>
<evidence type="ECO:0000313" key="2">
    <source>
        <dbReference type="EMBL" id="MDT0318940.1"/>
    </source>
</evidence>
<gene>
    <name evidence="2" type="ORF">RNC47_11385</name>
</gene>
<organism evidence="2 3">
    <name type="scientific">Streptomyces millisiae</name>
    <dbReference type="NCBI Taxonomy" id="3075542"/>
    <lineage>
        <taxon>Bacteria</taxon>
        <taxon>Bacillati</taxon>
        <taxon>Actinomycetota</taxon>
        <taxon>Actinomycetes</taxon>
        <taxon>Kitasatosporales</taxon>
        <taxon>Streptomycetaceae</taxon>
        <taxon>Streptomyces</taxon>
    </lineage>
</organism>
<dbReference type="InterPro" id="IPR002347">
    <property type="entry name" value="SDR_fam"/>
</dbReference>
<dbReference type="SUPFAM" id="SSF51735">
    <property type="entry name" value="NAD(P)-binding Rossmann-fold domains"/>
    <property type="match status" value="1"/>
</dbReference>
<protein>
    <submittedName>
        <fullName evidence="2">SDR family NAD(P)-dependent oxidoreductase</fullName>
    </submittedName>
</protein>
<dbReference type="Gene3D" id="3.40.50.720">
    <property type="entry name" value="NAD(P)-binding Rossmann-like Domain"/>
    <property type="match status" value="1"/>
</dbReference>
<reference evidence="3" key="1">
    <citation type="submission" date="2023-07" db="EMBL/GenBank/DDBJ databases">
        <title>30 novel species of actinomycetes from the DSMZ collection.</title>
        <authorList>
            <person name="Nouioui I."/>
        </authorList>
    </citation>
    <scope>NUCLEOTIDE SEQUENCE [LARGE SCALE GENOMIC DNA]</scope>
    <source>
        <strain evidence="3">DSM 44918</strain>
    </source>
</reference>
<keyword evidence="3" id="KW-1185">Reference proteome</keyword>
<dbReference type="EMBL" id="JAVREM010000009">
    <property type="protein sequence ID" value="MDT0318940.1"/>
    <property type="molecule type" value="Genomic_DNA"/>
</dbReference>
<sequence>MDVRHRHAIVTGGSSGIGLATAELLAARGARVSLLARDPDRLARATARLRAAGATVAARPADVTDAHGLAAALDELESAQGPCDILLHSAGAVVPGHFLDLDDATFRTMMEVNYFGTLNAMRRLAPGMVKRGHGSVVAVSSAAALVGVFGYTAYGPAKCAVRGLMEAARAELARHGVHTGLVLPPDVDTPQLAEENRHKPAETRAIAGTVKPLPPARVARAILTGIHRRRFLICPDPTTWALAHLGSAVTPVLHRVFARRLKRIRLAA</sequence>
<evidence type="ECO:0000259" key="1">
    <source>
        <dbReference type="SMART" id="SM00822"/>
    </source>
</evidence>
<dbReference type="PRINTS" id="PR00081">
    <property type="entry name" value="GDHRDH"/>
</dbReference>
<dbReference type="RefSeq" id="WP_311597923.1">
    <property type="nucleotide sequence ID" value="NZ_JAVREM010000009.1"/>
</dbReference>
<evidence type="ECO:0000313" key="3">
    <source>
        <dbReference type="Proteomes" id="UP001183420"/>
    </source>
</evidence>
<dbReference type="Proteomes" id="UP001183420">
    <property type="component" value="Unassembled WGS sequence"/>
</dbReference>
<feature type="domain" description="Ketoreductase" evidence="1">
    <location>
        <begin position="6"/>
        <end position="193"/>
    </location>
</feature>
<comment type="caution">
    <text evidence="2">The sequence shown here is derived from an EMBL/GenBank/DDBJ whole genome shotgun (WGS) entry which is preliminary data.</text>
</comment>